<evidence type="ECO:0000313" key="3">
    <source>
        <dbReference type="EMBL" id="CAJ1394508.1"/>
    </source>
</evidence>
<protein>
    <submittedName>
        <fullName evidence="3">Uncharacterized protein</fullName>
    </submittedName>
</protein>
<feature type="coiled-coil region" evidence="1">
    <location>
        <begin position="216"/>
        <end position="267"/>
    </location>
</feature>
<accession>A0AA36N9S6</accession>
<evidence type="ECO:0000256" key="1">
    <source>
        <dbReference type="SAM" id="Coils"/>
    </source>
</evidence>
<dbReference type="Proteomes" id="UP001178507">
    <property type="component" value="Unassembled WGS sequence"/>
</dbReference>
<evidence type="ECO:0000313" key="4">
    <source>
        <dbReference type="Proteomes" id="UP001178507"/>
    </source>
</evidence>
<feature type="compositionally biased region" description="Low complexity" evidence="2">
    <location>
        <begin position="145"/>
        <end position="156"/>
    </location>
</feature>
<evidence type="ECO:0000256" key="2">
    <source>
        <dbReference type="SAM" id="MobiDB-lite"/>
    </source>
</evidence>
<feature type="compositionally biased region" description="Low complexity" evidence="2">
    <location>
        <begin position="316"/>
        <end position="333"/>
    </location>
</feature>
<feature type="region of interest" description="Disordered" evidence="2">
    <location>
        <begin position="294"/>
        <end position="418"/>
    </location>
</feature>
<dbReference type="AlphaFoldDB" id="A0AA36N9S6"/>
<feature type="compositionally biased region" description="Polar residues" evidence="2">
    <location>
        <begin position="186"/>
        <end position="197"/>
    </location>
</feature>
<keyword evidence="1" id="KW-0175">Coiled coil</keyword>
<feature type="region of interest" description="Disordered" evidence="2">
    <location>
        <begin position="1"/>
        <end position="197"/>
    </location>
</feature>
<dbReference type="EMBL" id="CAUJNA010002868">
    <property type="protein sequence ID" value="CAJ1394508.1"/>
    <property type="molecule type" value="Genomic_DNA"/>
</dbReference>
<keyword evidence="4" id="KW-1185">Reference proteome</keyword>
<gene>
    <name evidence="3" type="ORF">EVOR1521_LOCUS19149</name>
</gene>
<sequence length="512" mass="55771">MAGPYAVDRTQLPRRGAASQTPRRPASAGLAVPVLEKEKRVPETSFKLPVPKEVDVDPELPEVEVEEPPVPAEAEEAAEEAIDAMEPEEAQVQTVQTAPEVSAPASRLPKPTEVSAETEANGSRAGAASQPRAGLKQRPSDKAQRAPARQRTPQRTGAPGAPLDRYRLQAARFGSPRPEMRDVASSPVSNASGLEVNSSESLNALLRELGNLREDFIVAKLESERARERVLQLEEENWDLKRQLQEAESAKRQLQHEKQDLEHASLLWRQRWEDSQQQAEQCWSRFDAMQKLLEKEKNHKEDKAPEVKKGTESFAPPVSSEETLPETESSAPTAKEEVKPRMQPPESLVPLSAFQVDLASPAHLQKDPEKRRPAASVSAPQITPVELENRARAQSDWPRAQAMSQHNLTAATPPTPRVNVSGFSGYVTASPRGIPSPAPPAPARLLSAPLYAGTPVMSPRQAMPPQAFTAINRRSTQPVVPSVGSLTSQAVAVHSLPSSMVLSPRVRAATQA</sequence>
<feature type="compositionally biased region" description="Polar residues" evidence="2">
    <location>
        <begin position="402"/>
        <end position="412"/>
    </location>
</feature>
<proteinExistence type="predicted"/>
<organism evidence="3 4">
    <name type="scientific">Effrenium voratum</name>
    <dbReference type="NCBI Taxonomy" id="2562239"/>
    <lineage>
        <taxon>Eukaryota</taxon>
        <taxon>Sar</taxon>
        <taxon>Alveolata</taxon>
        <taxon>Dinophyceae</taxon>
        <taxon>Suessiales</taxon>
        <taxon>Symbiodiniaceae</taxon>
        <taxon>Effrenium</taxon>
    </lineage>
</organism>
<feature type="compositionally biased region" description="Basic and acidic residues" evidence="2">
    <location>
        <begin position="294"/>
        <end position="311"/>
    </location>
</feature>
<reference evidence="3" key="1">
    <citation type="submission" date="2023-08" db="EMBL/GenBank/DDBJ databases">
        <authorList>
            <person name="Chen Y."/>
            <person name="Shah S."/>
            <person name="Dougan E. K."/>
            <person name="Thang M."/>
            <person name="Chan C."/>
        </authorList>
    </citation>
    <scope>NUCLEOTIDE SEQUENCE</scope>
</reference>
<comment type="caution">
    <text evidence="3">The sequence shown here is derived from an EMBL/GenBank/DDBJ whole genome shotgun (WGS) entry which is preliminary data.</text>
</comment>
<name>A0AA36N9S6_9DINO</name>
<feature type="compositionally biased region" description="Acidic residues" evidence="2">
    <location>
        <begin position="56"/>
        <end position="89"/>
    </location>
</feature>